<dbReference type="Proteomes" id="UP000030645">
    <property type="component" value="Unassembled WGS sequence"/>
</dbReference>
<sequence>MAGTKRDVDITMSSHERISGRLIPKRGHVKMAVVVRLAHSFAFYIHSGLSLSQRLFSRTFSEDFDGRS</sequence>
<dbReference type="PANTHER" id="PTHR36615">
    <property type="entry name" value="PROTEIN, PUTATIVE-RELATED"/>
    <property type="match status" value="1"/>
</dbReference>
<reference evidence="2" key="1">
    <citation type="submission" date="2013-01" db="EMBL/GenBank/DDBJ databases">
        <title>Draft Genome Sequence of a Mulberry Tree, Morus notabilis C.K. Schneid.</title>
        <authorList>
            <person name="He N."/>
            <person name="Zhao S."/>
        </authorList>
    </citation>
    <scope>NUCLEOTIDE SEQUENCE</scope>
</reference>
<evidence type="ECO:0000313" key="1">
    <source>
        <dbReference type="EMBL" id="EXB51805.1"/>
    </source>
</evidence>
<dbReference type="AlphaFoldDB" id="W9RDG7"/>
<dbReference type="EMBL" id="KE344055">
    <property type="protein sequence ID" value="EXB51805.1"/>
    <property type="molecule type" value="Genomic_DNA"/>
</dbReference>
<accession>W9RDG7</accession>
<dbReference type="PANTHER" id="PTHR36615:SF7">
    <property type="entry name" value="PROTEIN, PUTATIVE-RELATED"/>
    <property type="match status" value="1"/>
</dbReference>
<proteinExistence type="predicted"/>
<keyword evidence="2" id="KW-1185">Reference proteome</keyword>
<organism evidence="1 2">
    <name type="scientific">Morus notabilis</name>
    <dbReference type="NCBI Taxonomy" id="981085"/>
    <lineage>
        <taxon>Eukaryota</taxon>
        <taxon>Viridiplantae</taxon>
        <taxon>Streptophyta</taxon>
        <taxon>Embryophyta</taxon>
        <taxon>Tracheophyta</taxon>
        <taxon>Spermatophyta</taxon>
        <taxon>Magnoliopsida</taxon>
        <taxon>eudicotyledons</taxon>
        <taxon>Gunneridae</taxon>
        <taxon>Pentapetalae</taxon>
        <taxon>rosids</taxon>
        <taxon>fabids</taxon>
        <taxon>Rosales</taxon>
        <taxon>Moraceae</taxon>
        <taxon>Moreae</taxon>
        <taxon>Morus</taxon>
    </lineage>
</organism>
<evidence type="ECO:0000313" key="2">
    <source>
        <dbReference type="Proteomes" id="UP000030645"/>
    </source>
</evidence>
<protein>
    <submittedName>
        <fullName evidence="1">Uncharacterized protein</fullName>
    </submittedName>
</protein>
<name>W9RDG7_9ROSA</name>
<gene>
    <name evidence="1" type="ORF">L484_006378</name>
</gene>